<comment type="caution">
    <text evidence="1">The sequence shown here is derived from an EMBL/GenBank/DDBJ whole genome shotgun (WGS) entry which is preliminary data.</text>
</comment>
<dbReference type="Pfam" id="PF21526">
    <property type="entry name" value="PGRS"/>
    <property type="match status" value="1"/>
</dbReference>
<proteinExistence type="predicted"/>
<dbReference type="Proteomes" id="UP000092668">
    <property type="component" value="Unassembled WGS sequence"/>
</dbReference>
<accession>A0A1B8S8F0</accession>
<name>A0A1B8S8F0_9MYCO</name>
<dbReference type="EMBL" id="LFOE01000231">
    <property type="protein sequence ID" value="OBY29025.1"/>
    <property type="molecule type" value="Genomic_DNA"/>
</dbReference>
<dbReference type="InterPro" id="IPR048996">
    <property type="entry name" value="PGRS_rpt"/>
</dbReference>
<dbReference type="AlphaFoldDB" id="A0A1B8S8F0"/>
<organism evidence="1 2">
    <name type="scientific">Mycolicibacter kumamotonensis</name>
    <dbReference type="NCBI Taxonomy" id="354243"/>
    <lineage>
        <taxon>Bacteria</taxon>
        <taxon>Bacillati</taxon>
        <taxon>Actinomycetota</taxon>
        <taxon>Actinomycetes</taxon>
        <taxon>Mycobacteriales</taxon>
        <taxon>Mycobacteriaceae</taxon>
        <taxon>Mycolicibacter</taxon>
    </lineage>
</organism>
<sequence length="228" mass="21531">MLGAGTAAGAFLAFGTAPLSSAPPARADLDFGWLTDLFDAGLAPDVDPGPLTGAFDLQQWFDPAAWELPGLAASSPAEWGSTDWTALFDQWIYTPLHEGVQTWINSPFGSQVDAAINGLFGSFVIGNGADGDATNPDGGAGGWLFGDGGAGYDGSTGGVAGGDGGDAGFFGNGGAGGDSGGGFTGGAGGTGGSLMGVGGNGGAGGDGGAGASGGNGGAGGAGIGWLFG</sequence>
<evidence type="ECO:0000313" key="2">
    <source>
        <dbReference type="Proteomes" id="UP000092668"/>
    </source>
</evidence>
<protein>
    <recommendedName>
        <fullName evidence="3">PE-PGRS family protein</fullName>
    </recommendedName>
</protein>
<evidence type="ECO:0008006" key="3">
    <source>
        <dbReference type="Google" id="ProtNLM"/>
    </source>
</evidence>
<reference evidence="1 2" key="1">
    <citation type="submission" date="2015-06" db="EMBL/GenBank/DDBJ databases">
        <title>Genome sequence of Mycobacterium kumamotonense strain Roo.</title>
        <authorList>
            <person name="Greninger A.L."/>
            <person name="Cunningham G."/>
            <person name="Miller S."/>
        </authorList>
    </citation>
    <scope>NUCLEOTIDE SEQUENCE [LARGE SCALE GENOMIC DNA]</scope>
    <source>
        <strain evidence="1 2">Roo</strain>
    </source>
</reference>
<evidence type="ECO:0000313" key="1">
    <source>
        <dbReference type="EMBL" id="OBY29025.1"/>
    </source>
</evidence>
<feature type="non-terminal residue" evidence="1">
    <location>
        <position position="228"/>
    </location>
</feature>
<keyword evidence="2" id="KW-1185">Reference proteome</keyword>
<gene>
    <name evidence="1" type="ORF">ACT18_25340</name>
</gene>